<feature type="domain" description="PRD" evidence="5">
    <location>
        <begin position="193"/>
        <end position="293"/>
    </location>
</feature>
<dbReference type="SUPFAM" id="SSF63520">
    <property type="entry name" value="PTS-regulatory domain, PRD"/>
    <property type="match status" value="2"/>
</dbReference>
<keyword evidence="2" id="KW-0677">Repeat</keyword>
<dbReference type="InterPro" id="IPR013011">
    <property type="entry name" value="PTS_EIIB_2"/>
</dbReference>
<evidence type="ECO:0000313" key="6">
    <source>
        <dbReference type="EMBL" id="AXY25778.1"/>
    </source>
</evidence>
<accession>A0A347WL21</accession>
<organism evidence="6 7">
    <name type="scientific">Suicoccus acidiformans</name>
    <dbReference type="NCBI Taxonomy" id="2036206"/>
    <lineage>
        <taxon>Bacteria</taxon>
        <taxon>Bacillati</taxon>
        <taxon>Bacillota</taxon>
        <taxon>Bacilli</taxon>
        <taxon>Lactobacillales</taxon>
        <taxon>Aerococcaceae</taxon>
        <taxon>Suicoccus</taxon>
    </lineage>
</organism>
<feature type="domain" description="PTS EIIA type-2" evidence="3">
    <location>
        <begin position="497"/>
        <end position="636"/>
    </location>
</feature>
<dbReference type="InterPro" id="IPR036388">
    <property type="entry name" value="WH-like_DNA-bd_sf"/>
</dbReference>
<dbReference type="SUPFAM" id="SSF55804">
    <property type="entry name" value="Phoshotransferase/anion transport protein"/>
    <property type="match status" value="1"/>
</dbReference>
<dbReference type="InterPro" id="IPR050661">
    <property type="entry name" value="BglG_antiterminators"/>
</dbReference>
<dbReference type="Pfam" id="PF00359">
    <property type="entry name" value="PTS_EIIA_2"/>
    <property type="match status" value="1"/>
</dbReference>
<dbReference type="PROSITE" id="PS51372">
    <property type="entry name" value="PRD_2"/>
    <property type="match status" value="2"/>
</dbReference>
<dbReference type="Gene3D" id="1.10.10.10">
    <property type="entry name" value="Winged helix-like DNA-binding domain superfamily/Winged helix DNA-binding domain"/>
    <property type="match status" value="2"/>
</dbReference>
<dbReference type="GO" id="GO:0008982">
    <property type="term" value="F:protein-N(PI)-phosphohistidine-sugar phosphotransferase activity"/>
    <property type="evidence" value="ECO:0007669"/>
    <property type="project" value="InterPro"/>
</dbReference>
<feature type="domain" description="PTS EIIB type-2" evidence="4">
    <location>
        <begin position="404"/>
        <end position="493"/>
    </location>
</feature>
<name>A0A347WL21_9LACT</name>
<dbReference type="CDD" id="cd05568">
    <property type="entry name" value="PTS_IIB_bgl_like"/>
    <property type="match status" value="1"/>
</dbReference>
<protein>
    <submittedName>
        <fullName evidence="6">Uncharacterized protein</fullName>
    </submittedName>
</protein>
<dbReference type="KEGG" id="abae:CL176_07100"/>
<proteinExistence type="predicted"/>
<dbReference type="Gene3D" id="3.40.50.2300">
    <property type="match status" value="1"/>
</dbReference>
<evidence type="ECO:0000256" key="2">
    <source>
        <dbReference type="ARBA" id="ARBA00022737"/>
    </source>
</evidence>
<dbReference type="GO" id="GO:0009401">
    <property type="term" value="P:phosphoenolpyruvate-dependent sugar phosphotransferase system"/>
    <property type="evidence" value="ECO:0007669"/>
    <property type="project" value="InterPro"/>
</dbReference>
<dbReference type="InterPro" id="IPR002178">
    <property type="entry name" value="PTS_EIIA_type-2_dom"/>
</dbReference>
<dbReference type="InterPro" id="IPR016152">
    <property type="entry name" value="PTrfase/Anion_transptr"/>
</dbReference>
<dbReference type="InterPro" id="IPR013196">
    <property type="entry name" value="HTH_11"/>
</dbReference>
<dbReference type="InterPro" id="IPR011608">
    <property type="entry name" value="PRD"/>
</dbReference>
<dbReference type="Pfam" id="PF08279">
    <property type="entry name" value="HTH_11"/>
    <property type="match status" value="1"/>
</dbReference>
<dbReference type="EMBL" id="CP023434">
    <property type="protein sequence ID" value="AXY25778.1"/>
    <property type="molecule type" value="Genomic_DNA"/>
</dbReference>
<evidence type="ECO:0000259" key="3">
    <source>
        <dbReference type="PROSITE" id="PS51094"/>
    </source>
</evidence>
<dbReference type="Pfam" id="PF00874">
    <property type="entry name" value="PRD"/>
    <property type="match status" value="2"/>
</dbReference>
<dbReference type="Proteomes" id="UP000263232">
    <property type="component" value="Chromosome"/>
</dbReference>
<dbReference type="Gene3D" id="3.40.930.10">
    <property type="entry name" value="Mannitol-specific EII, Chain A"/>
    <property type="match status" value="1"/>
</dbReference>
<dbReference type="AlphaFoldDB" id="A0A347WL21"/>
<evidence type="ECO:0000256" key="1">
    <source>
        <dbReference type="ARBA" id="ARBA00022679"/>
    </source>
</evidence>
<gene>
    <name evidence="6" type="ORF">CL176_07100</name>
</gene>
<reference evidence="6 7" key="1">
    <citation type="submission" date="2017-09" db="EMBL/GenBank/DDBJ databases">
        <title>Complete genome sequence of Oxytococcus suis strain ZY16052.</title>
        <authorList>
            <person name="Li F."/>
        </authorList>
    </citation>
    <scope>NUCLEOTIDE SEQUENCE [LARGE SCALE GENOMIC DNA]</scope>
    <source>
        <strain evidence="6 7">ZY16052</strain>
    </source>
</reference>
<dbReference type="PANTHER" id="PTHR30185:SF13">
    <property type="entry name" value="LICABCH OPERON REGULATOR-RELATED"/>
    <property type="match status" value="1"/>
</dbReference>
<evidence type="ECO:0000313" key="7">
    <source>
        <dbReference type="Proteomes" id="UP000263232"/>
    </source>
</evidence>
<keyword evidence="7" id="KW-1185">Reference proteome</keyword>
<dbReference type="PROSITE" id="PS51094">
    <property type="entry name" value="PTS_EIIA_TYPE_2"/>
    <property type="match status" value="1"/>
</dbReference>
<dbReference type="SUPFAM" id="SSF52794">
    <property type="entry name" value="PTS system IIB component-like"/>
    <property type="match status" value="1"/>
</dbReference>
<dbReference type="RefSeq" id="WP_118990677.1">
    <property type="nucleotide sequence ID" value="NZ_CP023434.1"/>
</dbReference>
<sequence>MRIEHHTIQILSFLINNTTVSIEELAGHLKVSTKTIQRYLLEVENLIRELSFEVALINEGNALKLSGDTNRLKLIIQKLNQLSVNYEKDRVAFIIGTLLNAKQAITIGELSERMHVARSTVEKTVTQAREFIEDYEAEIIGSNRGLVLEASEESKREILASLFQHYLAGMIINTHSAEKLPLNISLNIQTDMMVDKYLIDETQRIINEFVYVNDLDVTDYQYQSVIIHISIAIDRILKERYIEEAEFSQVVDNLLTQQLVKMLESKFNVTIPNHEIAFLNMHVEGFTNNAASHRDGEMIQHLEYSDIIQNAIDKHLQVLKPDEILKQDLAVHLNTSLKRLKQNITIKNPYKEKIKADYSTAFNNAVEIALDISQEAQVIINSDEISYIAIHIQSFLERKDEEKIEVILVCASGYGTVRLLEQRLKQQFGEYIQIKETVGLRELELIDGDNQLIISTIPIESDRDNIITVSPLLTNHDRYLLSNFIEKQALQINELQKLLVSDLVFVSERRNDNRRSVLTNLVTHLIYRGYAKVGLLESALQREEIASTAFHFFALPHGEVEYIEKSVMAVYYNPHGIQWGDQIIKIVFFMAFNPYDDFKVDRFYKEFNELISRQSFLEKLNEIKDREQLFAFLRDDWRD</sequence>
<dbReference type="OrthoDB" id="2138387at2"/>
<dbReference type="PANTHER" id="PTHR30185">
    <property type="entry name" value="CRYPTIC BETA-GLUCOSIDE BGL OPERON ANTITERMINATOR"/>
    <property type="match status" value="1"/>
</dbReference>
<dbReference type="GO" id="GO:0006355">
    <property type="term" value="P:regulation of DNA-templated transcription"/>
    <property type="evidence" value="ECO:0007669"/>
    <property type="project" value="InterPro"/>
</dbReference>
<evidence type="ECO:0000259" key="4">
    <source>
        <dbReference type="PROSITE" id="PS51099"/>
    </source>
</evidence>
<dbReference type="PROSITE" id="PS51099">
    <property type="entry name" value="PTS_EIIB_TYPE_2"/>
    <property type="match status" value="1"/>
</dbReference>
<dbReference type="InterPro" id="IPR036634">
    <property type="entry name" value="PRD_sf"/>
</dbReference>
<keyword evidence="1" id="KW-0808">Transferase</keyword>
<dbReference type="InterPro" id="IPR036095">
    <property type="entry name" value="PTS_EIIB-like_sf"/>
</dbReference>
<dbReference type="Gene3D" id="1.10.1790.10">
    <property type="entry name" value="PRD domain"/>
    <property type="match status" value="2"/>
</dbReference>
<evidence type="ECO:0000259" key="5">
    <source>
        <dbReference type="PROSITE" id="PS51372"/>
    </source>
</evidence>
<feature type="domain" description="PRD" evidence="5">
    <location>
        <begin position="296"/>
        <end position="402"/>
    </location>
</feature>